<accession>A0A2T0SKL7</accession>
<comment type="caution">
    <text evidence="2">The sequence shown here is derived from an EMBL/GenBank/DDBJ whole genome shotgun (WGS) entry which is preliminary data.</text>
</comment>
<gene>
    <name evidence="2" type="ORF">CLV58_119102</name>
</gene>
<keyword evidence="1" id="KW-0812">Transmembrane</keyword>
<keyword evidence="1" id="KW-1133">Transmembrane helix</keyword>
<evidence type="ECO:0000313" key="3">
    <source>
        <dbReference type="Proteomes" id="UP000238375"/>
    </source>
</evidence>
<organism evidence="2 3">
    <name type="scientific">Spirosoma oryzae</name>
    <dbReference type="NCBI Taxonomy" id="1469603"/>
    <lineage>
        <taxon>Bacteria</taxon>
        <taxon>Pseudomonadati</taxon>
        <taxon>Bacteroidota</taxon>
        <taxon>Cytophagia</taxon>
        <taxon>Cytophagales</taxon>
        <taxon>Cytophagaceae</taxon>
        <taxon>Spirosoma</taxon>
    </lineage>
</organism>
<evidence type="ECO:0000256" key="1">
    <source>
        <dbReference type="SAM" id="Phobius"/>
    </source>
</evidence>
<keyword evidence="1" id="KW-0472">Membrane</keyword>
<dbReference type="Proteomes" id="UP000238375">
    <property type="component" value="Unassembled WGS sequence"/>
</dbReference>
<evidence type="ECO:0000313" key="2">
    <source>
        <dbReference type="EMBL" id="PRY33952.1"/>
    </source>
</evidence>
<feature type="transmembrane region" description="Helical" evidence="1">
    <location>
        <begin position="6"/>
        <end position="30"/>
    </location>
</feature>
<protein>
    <submittedName>
        <fullName evidence="2">Uncharacterized protein</fullName>
    </submittedName>
</protein>
<dbReference type="EMBL" id="PVTE01000019">
    <property type="protein sequence ID" value="PRY33952.1"/>
    <property type="molecule type" value="Genomic_DNA"/>
</dbReference>
<keyword evidence="3" id="KW-1185">Reference proteome</keyword>
<dbReference type="AlphaFoldDB" id="A0A2T0SKL7"/>
<proteinExistence type="predicted"/>
<sequence length="49" mass="5653">MYSQTDTYQIILCVVTLGVTLTAGFLMGILTSEQWTRKTRPQKVRSRFL</sequence>
<reference evidence="2 3" key="1">
    <citation type="submission" date="2018-03" db="EMBL/GenBank/DDBJ databases">
        <title>Genomic Encyclopedia of Archaeal and Bacterial Type Strains, Phase II (KMG-II): from individual species to whole genera.</title>
        <authorList>
            <person name="Goeker M."/>
        </authorList>
    </citation>
    <scope>NUCLEOTIDE SEQUENCE [LARGE SCALE GENOMIC DNA]</scope>
    <source>
        <strain evidence="2 3">DSM 28354</strain>
    </source>
</reference>
<name>A0A2T0SKL7_9BACT</name>